<name>A0AC34RP46_9BILA</name>
<proteinExistence type="predicted"/>
<evidence type="ECO:0000313" key="1">
    <source>
        <dbReference type="Proteomes" id="UP000887576"/>
    </source>
</evidence>
<accession>A0AC34RP46</accession>
<dbReference type="WBParaSite" id="JU765_v2.g8831.t1">
    <property type="protein sequence ID" value="JU765_v2.g8831.t1"/>
    <property type="gene ID" value="JU765_v2.g8831"/>
</dbReference>
<evidence type="ECO:0000313" key="2">
    <source>
        <dbReference type="WBParaSite" id="JU765_v2.g8831.t1"/>
    </source>
</evidence>
<protein>
    <submittedName>
        <fullName evidence="2">CC domain-containing protein</fullName>
    </submittedName>
</protein>
<sequence length="118" mass="12072">MYQLNSSCVNGCCCQTLTEVNLDTACSGDVAVAGCINGLCGQGYFCQNNYFCCRCSSGASSGPCVNNLCPAGYACNTNDYCCPIGSSSVLGFCVNGACPTGYECGQGNLCYQSTTTTG</sequence>
<reference evidence="2" key="1">
    <citation type="submission" date="2022-11" db="UniProtKB">
        <authorList>
            <consortium name="WormBaseParasite"/>
        </authorList>
    </citation>
    <scope>IDENTIFICATION</scope>
</reference>
<organism evidence="1 2">
    <name type="scientific">Panagrolaimus sp. JU765</name>
    <dbReference type="NCBI Taxonomy" id="591449"/>
    <lineage>
        <taxon>Eukaryota</taxon>
        <taxon>Metazoa</taxon>
        <taxon>Ecdysozoa</taxon>
        <taxon>Nematoda</taxon>
        <taxon>Chromadorea</taxon>
        <taxon>Rhabditida</taxon>
        <taxon>Tylenchina</taxon>
        <taxon>Panagrolaimomorpha</taxon>
        <taxon>Panagrolaimoidea</taxon>
        <taxon>Panagrolaimidae</taxon>
        <taxon>Panagrolaimus</taxon>
    </lineage>
</organism>
<dbReference type="Proteomes" id="UP000887576">
    <property type="component" value="Unplaced"/>
</dbReference>